<organism evidence="1 2">
    <name type="scientific">Thanatephorus cucumeris (strain AG1-IA)</name>
    <name type="common">Rice sheath blight fungus</name>
    <name type="synonym">Rhizoctonia solani</name>
    <dbReference type="NCBI Taxonomy" id="983506"/>
    <lineage>
        <taxon>Eukaryota</taxon>
        <taxon>Fungi</taxon>
        <taxon>Dikarya</taxon>
        <taxon>Basidiomycota</taxon>
        <taxon>Agaricomycotina</taxon>
        <taxon>Agaricomycetes</taxon>
        <taxon>Cantharellales</taxon>
        <taxon>Ceratobasidiaceae</taxon>
        <taxon>Rhizoctonia</taxon>
        <taxon>Rhizoctonia solani AG-1</taxon>
    </lineage>
</organism>
<sequence length="65" mass="7543">MQPARRPSITRSKGLVLDISLPVVCPEPLCYRATPSDCRYATRCIRKWRKHPRLRLSCGVRRASY</sequence>
<gene>
    <name evidence="1" type="ORF">AG1IA_10277</name>
</gene>
<accession>L8WFY1</accession>
<dbReference type="HOGENOM" id="CLU_2851279_0_0_1"/>
<evidence type="ECO:0000313" key="1">
    <source>
        <dbReference type="EMBL" id="ELU35693.1"/>
    </source>
</evidence>
<comment type="caution">
    <text evidence="1">The sequence shown here is derived from an EMBL/GenBank/DDBJ whole genome shotgun (WGS) entry which is preliminary data.</text>
</comment>
<reference evidence="1 2" key="1">
    <citation type="journal article" date="2013" name="Nat. Commun.">
        <title>The evolution and pathogenic mechanisms of the rice sheath blight pathogen.</title>
        <authorList>
            <person name="Zheng A."/>
            <person name="Lin R."/>
            <person name="Xu L."/>
            <person name="Qin P."/>
            <person name="Tang C."/>
            <person name="Ai P."/>
            <person name="Zhang D."/>
            <person name="Liu Y."/>
            <person name="Sun Z."/>
            <person name="Feng H."/>
            <person name="Wang Y."/>
            <person name="Chen Y."/>
            <person name="Liang X."/>
            <person name="Fu R."/>
            <person name="Li Q."/>
            <person name="Zhang J."/>
            <person name="Yu X."/>
            <person name="Xie Z."/>
            <person name="Ding L."/>
            <person name="Guan P."/>
            <person name="Tang J."/>
            <person name="Liang Y."/>
            <person name="Wang S."/>
            <person name="Deng Q."/>
            <person name="Li S."/>
            <person name="Zhu J."/>
            <person name="Wang L."/>
            <person name="Liu H."/>
            <person name="Li P."/>
        </authorList>
    </citation>
    <scope>NUCLEOTIDE SEQUENCE [LARGE SCALE GENOMIC DNA]</scope>
    <source>
        <strain evidence="2">AG-1 IA</strain>
    </source>
</reference>
<protein>
    <submittedName>
        <fullName evidence="1">Uncharacterized protein</fullName>
    </submittedName>
</protein>
<keyword evidence="2" id="KW-1185">Reference proteome</keyword>
<dbReference type="EMBL" id="AFRT01005645">
    <property type="protein sequence ID" value="ELU35693.1"/>
    <property type="molecule type" value="Genomic_DNA"/>
</dbReference>
<proteinExistence type="predicted"/>
<dbReference type="AlphaFoldDB" id="L8WFY1"/>
<dbReference type="Proteomes" id="UP000011668">
    <property type="component" value="Unassembled WGS sequence"/>
</dbReference>
<name>L8WFY1_THACA</name>
<evidence type="ECO:0000313" key="2">
    <source>
        <dbReference type="Proteomes" id="UP000011668"/>
    </source>
</evidence>